<evidence type="ECO:0000313" key="1">
    <source>
        <dbReference type="EnsemblMetazoa" id="G34846.17:cds"/>
    </source>
</evidence>
<evidence type="ECO:0000313" key="2">
    <source>
        <dbReference type="Proteomes" id="UP000005408"/>
    </source>
</evidence>
<keyword evidence="2" id="KW-1185">Reference proteome</keyword>
<organism evidence="1 2">
    <name type="scientific">Magallana gigas</name>
    <name type="common">Pacific oyster</name>
    <name type="synonym">Crassostrea gigas</name>
    <dbReference type="NCBI Taxonomy" id="29159"/>
    <lineage>
        <taxon>Eukaryota</taxon>
        <taxon>Metazoa</taxon>
        <taxon>Spiralia</taxon>
        <taxon>Lophotrochozoa</taxon>
        <taxon>Mollusca</taxon>
        <taxon>Bivalvia</taxon>
        <taxon>Autobranchia</taxon>
        <taxon>Pteriomorphia</taxon>
        <taxon>Ostreida</taxon>
        <taxon>Ostreoidea</taxon>
        <taxon>Ostreidae</taxon>
        <taxon>Magallana</taxon>
    </lineage>
</organism>
<protein>
    <submittedName>
        <fullName evidence="1">Uncharacterized protein</fullName>
    </submittedName>
</protein>
<sequence length="63" mass="7061">IEAFLNNQEVTNIVDQLAVMLTSGTAYGACEKECHVLIRDQTSVVQHLCPFMCHSYVFILTTN</sequence>
<dbReference type="EnsemblMetazoa" id="G34846.17">
    <property type="protein sequence ID" value="G34846.17:cds"/>
    <property type="gene ID" value="G34846"/>
</dbReference>
<proteinExistence type="predicted"/>
<accession>A0A8W8MS78</accession>
<dbReference type="AlphaFoldDB" id="A0A8W8MS78"/>
<reference evidence="1" key="1">
    <citation type="submission" date="2022-08" db="UniProtKB">
        <authorList>
            <consortium name="EnsemblMetazoa"/>
        </authorList>
    </citation>
    <scope>IDENTIFICATION</scope>
    <source>
        <strain evidence="1">05x7-T-G4-1.051#20</strain>
    </source>
</reference>
<name>A0A8W8MS78_MAGGI</name>
<dbReference type="Proteomes" id="UP000005408">
    <property type="component" value="Unassembled WGS sequence"/>
</dbReference>